<sequence length="479" mass="51549">MNIDKENLAFVPALELSKAIARKEISSEEVTLAALDRSELTQDSLNAFITICRDQALEEATKADSEVSASAELSPLHGVPLTVKDLINTAGVRTTMGSRIFDENFPSSDAVAIERLKNAGAVLIGKTTTPEFGHKPFTSAPLFGQTVNAWDQNRIAGGSSGGAAVAAAAGLGSIHVGTDGGGSIRIPAAANGVVGMKATLGTVPNDSNPDSFGNYSYTGPITRTVSDSAAMLMIMAGEHSSDVHSMGRNNKNYLDAAINPGDLKGKKIGWRPLMGNSIIDSEVLSITLSSLSALQSAGAEIIEMTDEFKSPEPFWRIINQSAWKARFGKYIGAWETEMTPSLIRSLNEAQSYTGAELQEAIYKRTELFRKVQGWFNQFDFVATPTLSRTALDIGNDLYDPVIIEGKEAGIVRQTWYPYTHPFNLTGHPAITLPSGFHSDGLPTGLQIIGPYASDFEVLRCGRIFEIAQPWAHRIPPNFP</sequence>
<dbReference type="Pfam" id="PF01425">
    <property type="entry name" value="Amidase"/>
    <property type="match status" value="1"/>
</dbReference>
<proteinExistence type="predicted"/>
<organism evidence="2">
    <name type="scientific">marine metagenome</name>
    <dbReference type="NCBI Taxonomy" id="408172"/>
    <lineage>
        <taxon>unclassified sequences</taxon>
        <taxon>metagenomes</taxon>
        <taxon>ecological metagenomes</taxon>
    </lineage>
</organism>
<feature type="domain" description="Amidase" evidence="1">
    <location>
        <begin position="29"/>
        <end position="458"/>
    </location>
</feature>
<dbReference type="PANTHER" id="PTHR11895:SF7">
    <property type="entry name" value="GLUTAMYL-TRNA(GLN) AMIDOTRANSFERASE SUBUNIT A, MITOCHONDRIAL"/>
    <property type="match status" value="1"/>
</dbReference>
<dbReference type="GO" id="GO:0003824">
    <property type="term" value="F:catalytic activity"/>
    <property type="evidence" value="ECO:0007669"/>
    <property type="project" value="InterPro"/>
</dbReference>
<gene>
    <name evidence="2" type="ORF">METZ01_LOCUS115116</name>
</gene>
<protein>
    <recommendedName>
        <fullName evidence="1">Amidase domain-containing protein</fullName>
    </recommendedName>
</protein>
<dbReference type="InterPro" id="IPR036928">
    <property type="entry name" value="AS_sf"/>
</dbReference>
<reference evidence="2" key="1">
    <citation type="submission" date="2018-05" db="EMBL/GenBank/DDBJ databases">
        <authorList>
            <person name="Lanie J.A."/>
            <person name="Ng W.-L."/>
            <person name="Kazmierczak K.M."/>
            <person name="Andrzejewski T.M."/>
            <person name="Davidsen T.M."/>
            <person name="Wayne K.J."/>
            <person name="Tettelin H."/>
            <person name="Glass J.I."/>
            <person name="Rusch D."/>
            <person name="Podicherti R."/>
            <person name="Tsui H.-C.T."/>
            <person name="Winkler M.E."/>
        </authorList>
    </citation>
    <scope>NUCLEOTIDE SEQUENCE</scope>
</reference>
<dbReference type="EMBL" id="UINC01014626">
    <property type="protein sequence ID" value="SVA62262.1"/>
    <property type="molecule type" value="Genomic_DNA"/>
</dbReference>
<dbReference type="AlphaFoldDB" id="A0A381XCH8"/>
<dbReference type="SUPFAM" id="SSF75304">
    <property type="entry name" value="Amidase signature (AS) enzymes"/>
    <property type="match status" value="1"/>
</dbReference>
<dbReference type="InterPro" id="IPR000120">
    <property type="entry name" value="Amidase"/>
</dbReference>
<evidence type="ECO:0000259" key="1">
    <source>
        <dbReference type="Pfam" id="PF01425"/>
    </source>
</evidence>
<dbReference type="PANTHER" id="PTHR11895">
    <property type="entry name" value="TRANSAMIDASE"/>
    <property type="match status" value="1"/>
</dbReference>
<evidence type="ECO:0000313" key="2">
    <source>
        <dbReference type="EMBL" id="SVA62262.1"/>
    </source>
</evidence>
<dbReference type="Gene3D" id="3.90.1300.10">
    <property type="entry name" value="Amidase signature (AS) domain"/>
    <property type="match status" value="1"/>
</dbReference>
<dbReference type="InterPro" id="IPR023631">
    <property type="entry name" value="Amidase_dom"/>
</dbReference>
<name>A0A381XCH8_9ZZZZ</name>
<accession>A0A381XCH8</accession>